<gene>
    <name evidence="1" type="ORF">BDR25DRAFT_363015</name>
</gene>
<accession>A0ACB6QAW7</accession>
<sequence length="469" mass="52897">MANLIALKLPASSHHTTFIMSFSRRRGTDDKTPPLTSPVPIGTVRCYFGPRFYSFVNKYYPLDVSLLSCYNWALALQLAVRRAKFGTTQDEQTLCIRGRQNGECPRTLSDVYPYAGVILRMPGHIGPFKARSEFTSLTYTLKMTHRTGEFYGMNEALFSSALVEMVFNILVAWPLIVVGVAGLISLFYIVKQYDASLYPRFMAWACILGVMELFREFSAKDNSTGFMSCITTISLWHSLRPRKARVKPHMEAVVPSVSSPTNAESEGNTYYLFPETQGIPSCIAEPYGDYMEIFATSFGFLKMLFYNDHIGSLALRVVDFFLLSYATFIVGIMGLPMPNGRIPQASVHTDSLTIYETRLEVIHTANSNNTEIRKMLVGRVANYAFPDWALSRRYPTFDGHEFSMDYHGGWSRWCHGGHCRSPTLTIRLQRKKYNRNVSVLKRQLGVLDDALAVKLPGDCPELQAEGPAM</sequence>
<evidence type="ECO:0000313" key="1">
    <source>
        <dbReference type="EMBL" id="KAF2463295.1"/>
    </source>
</evidence>
<organism evidence="1 2">
    <name type="scientific">Lindgomyces ingoldianus</name>
    <dbReference type="NCBI Taxonomy" id="673940"/>
    <lineage>
        <taxon>Eukaryota</taxon>
        <taxon>Fungi</taxon>
        <taxon>Dikarya</taxon>
        <taxon>Ascomycota</taxon>
        <taxon>Pezizomycotina</taxon>
        <taxon>Dothideomycetes</taxon>
        <taxon>Pleosporomycetidae</taxon>
        <taxon>Pleosporales</taxon>
        <taxon>Lindgomycetaceae</taxon>
        <taxon>Lindgomyces</taxon>
    </lineage>
</organism>
<keyword evidence="2" id="KW-1185">Reference proteome</keyword>
<evidence type="ECO:0000313" key="2">
    <source>
        <dbReference type="Proteomes" id="UP000799755"/>
    </source>
</evidence>
<name>A0ACB6QAW7_9PLEO</name>
<proteinExistence type="predicted"/>
<protein>
    <submittedName>
        <fullName evidence="1">Uncharacterized protein</fullName>
    </submittedName>
</protein>
<comment type="caution">
    <text evidence="1">The sequence shown here is derived from an EMBL/GenBank/DDBJ whole genome shotgun (WGS) entry which is preliminary data.</text>
</comment>
<dbReference type="EMBL" id="MU003552">
    <property type="protein sequence ID" value="KAF2463295.1"/>
    <property type="molecule type" value="Genomic_DNA"/>
</dbReference>
<reference evidence="1" key="1">
    <citation type="journal article" date="2020" name="Stud. Mycol.">
        <title>101 Dothideomycetes genomes: a test case for predicting lifestyles and emergence of pathogens.</title>
        <authorList>
            <person name="Haridas S."/>
            <person name="Albert R."/>
            <person name="Binder M."/>
            <person name="Bloem J."/>
            <person name="Labutti K."/>
            <person name="Salamov A."/>
            <person name="Andreopoulos B."/>
            <person name="Baker S."/>
            <person name="Barry K."/>
            <person name="Bills G."/>
            <person name="Bluhm B."/>
            <person name="Cannon C."/>
            <person name="Castanera R."/>
            <person name="Culley D."/>
            <person name="Daum C."/>
            <person name="Ezra D."/>
            <person name="Gonzalez J."/>
            <person name="Henrissat B."/>
            <person name="Kuo A."/>
            <person name="Liang C."/>
            <person name="Lipzen A."/>
            <person name="Lutzoni F."/>
            <person name="Magnuson J."/>
            <person name="Mondo S."/>
            <person name="Nolan M."/>
            <person name="Ohm R."/>
            <person name="Pangilinan J."/>
            <person name="Park H.-J."/>
            <person name="Ramirez L."/>
            <person name="Alfaro M."/>
            <person name="Sun H."/>
            <person name="Tritt A."/>
            <person name="Yoshinaga Y."/>
            <person name="Zwiers L.-H."/>
            <person name="Turgeon B."/>
            <person name="Goodwin S."/>
            <person name="Spatafora J."/>
            <person name="Crous P."/>
            <person name="Grigoriev I."/>
        </authorList>
    </citation>
    <scope>NUCLEOTIDE SEQUENCE</scope>
    <source>
        <strain evidence="1">ATCC 200398</strain>
    </source>
</reference>
<dbReference type="Proteomes" id="UP000799755">
    <property type="component" value="Unassembled WGS sequence"/>
</dbReference>